<evidence type="ECO:0000259" key="1">
    <source>
        <dbReference type="Pfam" id="PF09012"/>
    </source>
</evidence>
<sequence>MKEELRQYLVENRTASLAELSRLFGSEQESVRRHLQEWIDAGCVRRKEADPFGKACFGSCSTDGDEVYHWEC</sequence>
<dbReference type="RefSeq" id="WP_068867520.1">
    <property type="nucleotide sequence ID" value="NZ_VDCI01000007.1"/>
</dbReference>
<accession>A0A5C4RZS8</accession>
<organism evidence="2 3">
    <name type="scientific">Prosthecochloris vibrioformis</name>
    <name type="common">Chlorobium vibrioforme</name>
    <dbReference type="NCBI Taxonomy" id="1098"/>
    <lineage>
        <taxon>Bacteria</taxon>
        <taxon>Pseudomonadati</taxon>
        <taxon>Chlorobiota</taxon>
        <taxon>Chlorobiia</taxon>
        <taxon>Chlorobiales</taxon>
        <taxon>Chlorobiaceae</taxon>
        <taxon>Prosthecochloris</taxon>
    </lineage>
</organism>
<proteinExistence type="predicted"/>
<dbReference type="SUPFAM" id="SSF46785">
    <property type="entry name" value="Winged helix' DNA-binding domain"/>
    <property type="match status" value="1"/>
</dbReference>
<dbReference type="AlphaFoldDB" id="A0A5C4RZS8"/>
<dbReference type="Gene3D" id="1.10.10.10">
    <property type="entry name" value="Winged helix-like DNA-binding domain superfamily/Winged helix DNA-binding domain"/>
    <property type="match status" value="1"/>
</dbReference>
<dbReference type="InterPro" id="IPR036390">
    <property type="entry name" value="WH_DNA-bd_sf"/>
</dbReference>
<keyword evidence="3" id="KW-1185">Reference proteome</keyword>
<evidence type="ECO:0000313" key="2">
    <source>
        <dbReference type="EMBL" id="TNJ36201.1"/>
    </source>
</evidence>
<comment type="caution">
    <text evidence="2">The sequence shown here is derived from an EMBL/GenBank/DDBJ whole genome shotgun (WGS) entry which is preliminary data.</text>
</comment>
<gene>
    <name evidence="2" type="ORF">FGF68_08135</name>
</gene>
<name>A0A5C4RZS8_PROVB</name>
<evidence type="ECO:0000313" key="3">
    <source>
        <dbReference type="Proteomes" id="UP000309544"/>
    </source>
</evidence>
<dbReference type="EMBL" id="VDCI01000007">
    <property type="protein sequence ID" value="TNJ36201.1"/>
    <property type="molecule type" value="Genomic_DNA"/>
</dbReference>
<dbReference type="Pfam" id="PF09012">
    <property type="entry name" value="FeoC"/>
    <property type="match status" value="1"/>
</dbReference>
<dbReference type="Proteomes" id="UP000309544">
    <property type="component" value="Unassembled WGS sequence"/>
</dbReference>
<feature type="domain" description="Transcriptional regulator HTH-type FeoC" evidence="1">
    <location>
        <begin position="4"/>
        <end position="68"/>
    </location>
</feature>
<dbReference type="InterPro" id="IPR015102">
    <property type="entry name" value="Tscrpt_reg_HTH_FeoC"/>
</dbReference>
<protein>
    <recommendedName>
        <fullName evidence="1">Transcriptional regulator HTH-type FeoC domain-containing protein</fullName>
    </recommendedName>
</protein>
<reference evidence="2 3" key="1">
    <citation type="submission" date="2019-05" db="EMBL/GenBank/DDBJ databases">
        <title>Draft Whole-Genome sequence of the green sulfur bacterium Prosthecochloris vibrioformis DSM 260.</title>
        <authorList>
            <person name="Meyer T.E."/>
            <person name="Kyndt J.A."/>
        </authorList>
    </citation>
    <scope>NUCLEOTIDE SEQUENCE [LARGE SCALE GENOMIC DNA]</scope>
    <source>
        <strain evidence="2 3">DSM 260</strain>
    </source>
</reference>
<dbReference type="InterPro" id="IPR036388">
    <property type="entry name" value="WH-like_DNA-bd_sf"/>
</dbReference>